<dbReference type="InterPro" id="IPR003439">
    <property type="entry name" value="ABC_transporter-like_ATP-bd"/>
</dbReference>
<dbReference type="PANTHER" id="PTHR42939">
    <property type="entry name" value="ABC TRANSPORTER ATP-BINDING PROTEIN ALBC-RELATED"/>
    <property type="match status" value="1"/>
</dbReference>
<evidence type="ECO:0000256" key="3">
    <source>
        <dbReference type="ARBA" id="ARBA00022840"/>
    </source>
</evidence>
<sequence length="282" mass="31993">MTNILEIKNLSKNYTDFSLKNLNLNVPTGCITGFIGENGAGKSTTIKLILDIIHRDNGEIKILGTDNKSLSNNLKEEIGVVLDESCFPENLNLTDIDKIMKRTYKSWDKDVFEKYSSKFSLPKNKSIKDYSKGMKMKLSIAVALSHNPKLLILDEATSGLDPIVRDEILDVFLDFIQDENHSIFISSHIISDLEKICDYIAFIHKGQLIFNESKDELLDKYGLLKCSTKEFDSINKDFVIGYRKNTFGIEALVVKNKVPKGFIIDNPSIEDIMLYHVKETVK</sequence>
<gene>
    <name evidence="5" type="ORF">K4H94_10505</name>
</gene>
<reference evidence="5 6" key="1">
    <citation type="submission" date="2021-08" db="EMBL/GenBank/DDBJ databases">
        <title>Genome sequence analysis of Clostridium chauvoei strains of European origin and evaluation of typing options for outbreak investigations.</title>
        <authorList>
            <person name="Abdel-Glil M."/>
            <person name="Thomas P."/>
            <person name="Seyboldt C."/>
        </authorList>
    </citation>
    <scope>NUCLEOTIDE SEQUENCE [LARGE SCALE GENOMIC DNA]</scope>
    <source>
        <strain evidence="5 6">S0260-09</strain>
    </source>
</reference>
<proteinExistence type="predicted"/>
<keyword evidence="1" id="KW-0813">Transport</keyword>
<evidence type="ECO:0000313" key="5">
    <source>
        <dbReference type="EMBL" id="MBX7291438.1"/>
    </source>
</evidence>
<dbReference type="Proteomes" id="UP000775179">
    <property type="component" value="Unassembled WGS sequence"/>
</dbReference>
<dbReference type="EMBL" id="JAIFTX010000024">
    <property type="protein sequence ID" value="MBX7291438.1"/>
    <property type="molecule type" value="Genomic_DNA"/>
</dbReference>
<dbReference type="CDD" id="cd03230">
    <property type="entry name" value="ABC_DR_subfamily_A"/>
    <property type="match status" value="1"/>
</dbReference>
<dbReference type="AlphaFoldDB" id="A0ABD4RJ01"/>
<dbReference type="PROSITE" id="PS50893">
    <property type="entry name" value="ABC_TRANSPORTER_2"/>
    <property type="match status" value="1"/>
</dbReference>
<dbReference type="PROSITE" id="PS00211">
    <property type="entry name" value="ABC_TRANSPORTER_1"/>
    <property type="match status" value="1"/>
</dbReference>
<dbReference type="GeneID" id="66300716"/>
<dbReference type="InterPro" id="IPR027417">
    <property type="entry name" value="P-loop_NTPase"/>
</dbReference>
<dbReference type="RefSeq" id="WP_021874706.1">
    <property type="nucleotide sequence ID" value="NZ_CP018624.1"/>
</dbReference>
<organism evidence="5 6">
    <name type="scientific">Clostridium chauvoei</name>
    <dbReference type="NCBI Taxonomy" id="46867"/>
    <lineage>
        <taxon>Bacteria</taxon>
        <taxon>Bacillati</taxon>
        <taxon>Bacillota</taxon>
        <taxon>Clostridia</taxon>
        <taxon>Eubacteriales</taxon>
        <taxon>Clostridiaceae</taxon>
        <taxon>Clostridium</taxon>
    </lineage>
</organism>
<evidence type="ECO:0000256" key="2">
    <source>
        <dbReference type="ARBA" id="ARBA00022741"/>
    </source>
</evidence>
<dbReference type="InterPro" id="IPR051782">
    <property type="entry name" value="ABC_Transporter_VariousFunc"/>
</dbReference>
<dbReference type="Pfam" id="PF00005">
    <property type="entry name" value="ABC_tran"/>
    <property type="match status" value="1"/>
</dbReference>
<dbReference type="InterPro" id="IPR017871">
    <property type="entry name" value="ABC_transporter-like_CS"/>
</dbReference>
<evidence type="ECO:0000313" key="6">
    <source>
        <dbReference type="Proteomes" id="UP000775179"/>
    </source>
</evidence>
<dbReference type="Gene3D" id="3.40.50.300">
    <property type="entry name" value="P-loop containing nucleotide triphosphate hydrolases"/>
    <property type="match status" value="1"/>
</dbReference>
<keyword evidence="3 5" id="KW-0067">ATP-binding</keyword>
<evidence type="ECO:0000256" key="1">
    <source>
        <dbReference type="ARBA" id="ARBA00022448"/>
    </source>
</evidence>
<keyword evidence="2" id="KW-0547">Nucleotide-binding</keyword>
<dbReference type="PANTHER" id="PTHR42939:SF3">
    <property type="entry name" value="ABC TRANSPORTER ATP-BINDING COMPONENT"/>
    <property type="match status" value="1"/>
</dbReference>
<accession>A0ABD4RJ01</accession>
<feature type="domain" description="ABC transporter" evidence="4">
    <location>
        <begin position="5"/>
        <end position="230"/>
    </location>
</feature>
<evidence type="ECO:0000259" key="4">
    <source>
        <dbReference type="PROSITE" id="PS50893"/>
    </source>
</evidence>
<dbReference type="GO" id="GO:0005524">
    <property type="term" value="F:ATP binding"/>
    <property type="evidence" value="ECO:0007669"/>
    <property type="project" value="UniProtKB-KW"/>
</dbReference>
<dbReference type="SUPFAM" id="SSF52540">
    <property type="entry name" value="P-loop containing nucleoside triphosphate hydrolases"/>
    <property type="match status" value="1"/>
</dbReference>
<name>A0ABD4RJ01_9CLOT</name>
<dbReference type="SMART" id="SM00382">
    <property type="entry name" value="AAA"/>
    <property type="match status" value="1"/>
</dbReference>
<comment type="caution">
    <text evidence="5">The sequence shown here is derived from an EMBL/GenBank/DDBJ whole genome shotgun (WGS) entry which is preliminary data.</text>
</comment>
<dbReference type="InterPro" id="IPR003593">
    <property type="entry name" value="AAA+_ATPase"/>
</dbReference>
<dbReference type="KEGG" id="cchv:BTM20_02480"/>
<protein>
    <submittedName>
        <fullName evidence="5">ABC transporter ATP-binding protein</fullName>
    </submittedName>
</protein>